<dbReference type="AlphaFoldDB" id="A0A2S4N8Q7"/>
<proteinExistence type="predicted"/>
<sequence length="171" mass="20341">MNFSKITKKVASFSVEGKTKEAALWLLQIFDIQDDYFAGFEYREKANPDFILMTTEGEFGEPQKIRIPENTFEFPLPLMLSLLAHEMVHVRQKTRQPYILDRNEREWQAYYQMLFKNVFPLVPDISPYHKKAFANKALEYYNRMEPNGALQQKYANQKQEVEQFLKTLENQ</sequence>
<organism evidence="1 2">
    <name type="scientific">Flavobacterium croceum DSM 17960</name>
    <dbReference type="NCBI Taxonomy" id="1121886"/>
    <lineage>
        <taxon>Bacteria</taxon>
        <taxon>Pseudomonadati</taxon>
        <taxon>Bacteroidota</taxon>
        <taxon>Flavobacteriia</taxon>
        <taxon>Flavobacteriales</taxon>
        <taxon>Flavobacteriaceae</taxon>
        <taxon>Flavobacterium</taxon>
    </lineage>
</organism>
<evidence type="ECO:0000313" key="2">
    <source>
        <dbReference type="Proteomes" id="UP000237056"/>
    </source>
</evidence>
<dbReference type="OrthoDB" id="1449922at2"/>
<dbReference type="RefSeq" id="WP_103725843.1">
    <property type="nucleotide sequence ID" value="NZ_PQNY01000006.1"/>
</dbReference>
<accession>A0A2S4N8Q7</accession>
<name>A0A2S4N8Q7_9FLAO</name>
<dbReference type="EMBL" id="PQNY01000006">
    <property type="protein sequence ID" value="POS02075.1"/>
    <property type="molecule type" value="Genomic_DNA"/>
</dbReference>
<dbReference type="Proteomes" id="UP000237056">
    <property type="component" value="Unassembled WGS sequence"/>
</dbReference>
<evidence type="ECO:0000313" key="1">
    <source>
        <dbReference type="EMBL" id="POS02075.1"/>
    </source>
</evidence>
<keyword evidence="2" id="KW-1185">Reference proteome</keyword>
<reference evidence="1 2" key="1">
    <citation type="submission" date="2018-01" db="EMBL/GenBank/DDBJ databases">
        <title>Genomic Encyclopedia of Type Strains, Phase I: the one thousand microbial genomes (KMG-I) project.</title>
        <authorList>
            <person name="Goeker M."/>
        </authorList>
    </citation>
    <scope>NUCLEOTIDE SEQUENCE [LARGE SCALE GENOMIC DNA]</scope>
    <source>
        <strain evidence="1 2">DSM 17960</strain>
    </source>
</reference>
<comment type="caution">
    <text evidence="1">The sequence shown here is derived from an EMBL/GenBank/DDBJ whole genome shotgun (WGS) entry which is preliminary data.</text>
</comment>
<evidence type="ECO:0008006" key="3">
    <source>
        <dbReference type="Google" id="ProtNLM"/>
    </source>
</evidence>
<gene>
    <name evidence="1" type="ORF">Q361_106138</name>
</gene>
<protein>
    <recommendedName>
        <fullName evidence="3">SprT-like family protein</fullName>
    </recommendedName>
</protein>